<keyword evidence="2" id="KW-1185">Reference proteome</keyword>
<evidence type="ECO:0000313" key="2">
    <source>
        <dbReference type="Proteomes" id="UP001165366"/>
    </source>
</evidence>
<accession>A0ABS9KHS1</accession>
<reference evidence="1" key="2">
    <citation type="submission" date="2024-05" db="EMBL/GenBank/DDBJ databases">
        <title>Rhodohalobacter halophilus gen. nov., sp. nov., a moderately halophilic member of the family Balneolaceae.</title>
        <authorList>
            <person name="Xia J."/>
        </authorList>
    </citation>
    <scope>NUCLEOTIDE SEQUENCE</scope>
    <source>
        <strain evidence="1">WB101</strain>
    </source>
</reference>
<reference evidence="1" key="1">
    <citation type="submission" date="2022-01" db="EMBL/GenBank/DDBJ databases">
        <authorList>
            <person name="Wang Y."/>
        </authorList>
    </citation>
    <scope>NUCLEOTIDE SEQUENCE</scope>
    <source>
        <strain evidence="1">WB101</strain>
    </source>
</reference>
<dbReference type="RefSeq" id="WP_237855786.1">
    <property type="nucleotide sequence ID" value="NZ_JAKLWS010000032.1"/>
</dbReference>
<gene>
    <name evidence="1" type="ORF">L6773_17600</name>
</gene>
<protein>
    <submittedName>
        <fullName evidence="1">Uncharacterized protein</fullName>
    </submittedName>
</protein>
<proteinExistence type="predicted"/>
<evidence type="ECO:0000313" key="1">
    <source>
        <dbReference type="EMBL" id="MCG2590396.1"/>
    </source>
</evidence>
<organism evidence="1 2">
    <name type="scientific">Rhodohalobacter sulfatireducens</name>
    <dbReference type="NCBI Taxonomy" id="2911366"/>
    <lineage>
        <taxon>Bacteria</taxon>
        <taxon>Pseudomonadati</taxon>
        <taxon>Balneolota</taxon>
        <taxon>Balneolia</taxon>
        <taxon>Balneolales</taxon>
        <taxon>Balneolaceae</taxon>
        <taxon>Rhodohalobacter</taxon>
    </lineage>
</organism>
<sequence>METSTMLQIAEIRKLRAKAIRCIPNPSTILREIDKAEIKYIIEKNHKETGVCLPKMLRETLAKKYNYSEKLIERIAYGG</sequence>
<dbReference type="Proteomes" id="UP001165366">
    <property type="component" value="Unassembled WGS sequence"/>
</dbReference>
<dbReference type="EMBL" id="JAKLWS010000032">
    <property type="protein sequence ID" value="MCG2590396.1"/>
    <property type="molecule type" value="Genomic_DNA"/>
</dbReference>
<name>A0ABS9KHS1_9BACT</name>
<comment type="caution">
    <text evidence="1">The sequence shown here is derived from an EMBL/GenBank/DDBJ whole genome shotgun (WGS) entry which is preliminary data.</text>
</comment>